<gene>
    <name evidence="2" type="ORF">ZEAMMB73_Zm00001d012213</name>
</gene>
<evidence type="ECO:0000313" key="2">
    <source>
        <dbReference type="EMBL" id="AQK99115.1"/>
    </source>
</evidence>
<evidence type="ECO:0000256" key="1">
    <source>
        <dbReference type="SAM" id="MobiDB-lite"/>
    </source>
</evidence>
<protein>
    <submittedName>
        <fullName evidence="2">Wound-responsive family protein</fullName>
    </submittedName>
</protein>
<sequence length="123" mass="13755">MKGAKKIILQPAKGSQRRENEKEEAGCSSKAGRWLPSCNASWCCPTSFTTTHNKQHHIPDYGQNQGFKFFDRARETSSSGIPDDGNRNIGEIKKKRKPEYDVVDTQANLPKAPLPHGREAKAF</sequence>
<dbReference type="EMBL" id="CM000784">
    <property type="protein sequence ID" value="AQK99115.1"/>
    <property type="molecule type" value="Genomic_DNA"/>
</dbReference>
<proteinExistence type="predicted"/>
<name>A0A1D6G7H9_MAIZE</name>
<feature type="compositionally biased region" description="Basic and acidic residues" evidence="1">
    <location>
        <begin position="16"/>
        <end position="25"/>
    </location>
</feature>
<feature type="region of interest" description="Disordered" evidence="1">
    <location>
        <begin position="96"/>
        <end position="123"/>
    </location>
</feature>
<organism evidence="2">
    <name type="scientific">Zea mays</name>
    <name type="common">Maize</name>
    <dbReference type="NCBI Taxonomy" id="4577"/>
    <lineage>
        <taxon>Eukaryota</taxon>
        <taxon>Viridiplantae</taxon>
        <taxon>Streptophyta</taxon>
        <taxon>Embryophyta</taxon>
        <taxon>Tracheophyta</taxon>
        <taxon>Spermatophyta</taxon>
        <taxon>Magnoliopsida</taxon>
        <taxon>Liliopsida</taxon>
        <taxon>Poales</taxon>
        <taxon>Poaceae</taxon>
        <taxon>PACMAD clade</taxon>
        <taxon>Panicoideae</taxon>
        <taxon>Andropogonodae</taxon>
        <taxon>Andropogoneae</taxon>
        <taxon>Tripsacinae</taxon>
        <taxon>Zea</taxon>
    </lineage>
</organism>
<reference evidence="2" key="1">
    <citation type="submission" date="2015-12" db="EMBL/GenBank/DDBJ databases">
        <title>Update maize B73 reference genome by single molecule sequencing technologies.</title>
        <authorList>
            <consortium name="Maize Genome Sequencing Project"/>
            <person name="Ware D."/>
        </authorList>
    </citation>
    <scope>NUCLEOTIDE SEQUENCE</scope>
    <source>
        <tissue evidence="2">Seedling</tissue>
    </source>
</reference>
<feature type="region of interest" description="Disordered" evidence="1">
    <location>
        <begin position="1"/>
        <end position="32"/>
    </location>
</feature>
<dbReference type="AlphaFoldDB" id="A0A1D6G7H9"/>
<accession>A0A1D6G7H9</accession>